<protein>
    <recommendedName>
        <fullName evidence="3">Methyltransferase FkbM domain-containing protein</fullName>
    </recommendedName>
</protein>
<dbReference type="AlphaFoldDB" id="A0A0D3KM82"/>
<dbReference type="HOGENOM" id="CLU_1009854_0_0_1"/>
<dbReference type="PaxDb" id="2903-EOD36867"/>
<dbReference type="Proteomes" id="UP000013827">
    <property type="component" value="Unassembled WGS sequence"/>
</dbReference>
<dbReference type="OMA" id="ICILEVV"/>
<evidence type="ECO:0000313" key="2">
    <source>
        <dbReference type="Proteomes" id="UP000013827"/>
    </source>
</evidence>
<dbReference type="GeneID" id="17282137"/>
<organism evidence="1 2">
    <name type="scientific">Emiliania huxleyi (strain CCMP1516)</name>
    <dbReference type="NCBI Taxonomy" id="280463"/>
    <lineage>
        <taxon>Eukaryota</taxon>
        <taxon>Haptista</taxon>
        <taxon>Haptophyta</taxon>
        <taxon>Prymnesiophyceae</taxon>
        <taxon>Isochrysidales</taxon>
        <taxon>Noelaerhabdaceae</taxon>
        <taxon>Emiliania</taxon>
    </lineage>
</organism>
<dbReference type="InterPro" id="IPR029063">
    <property type="entry name" value="SAM-dependent_MTases_sf"/>
</dbReference>
<dbReference type="RefSeq" id="XP_005789296.1">
    <property type="nucleotide sequence ID" value="XM_005789239.1"/>
</dbReference>
<evidence type="ECO:0008006" key="3">
    <source>
        <dbReference type="Google" id="ProtNLM"/>
    </source>
</evidence>
<reference evidence="1" key="2">
    <citation type="submission" date="2024-10" db="UniProtKB">
        <authorList>
            <consortium name="EnsemblProtists"/>
        </authorList>
    </citation>
    <scope>IDENTIFICATION</scope>
</reference>
<sequence>MACDALVAWEHGLRALADGCAGRLLVVNIGSNVGDFDASRLNDMCESGRRALTRLLAAPDLLTLLVEPNPTAYRELERAAAGQRSDRKVHRTVQAAVCPAQSGTVPFYAVSEAYARDYPDSPLWARGEINSLSYNNTHRGLWFAKPRNVTRKRWRTGEAARYVETLRVRCLTPQALLREAGLSADAVDVLALDLEGLDGEVLRAFLALPGFRPRLVIFESNILLQRSPTLTQRLFRSLSRRGYTLAAARPNHVAWLSQEMRCRWMERAGVRGSSTV</sequence>
<keyword evidence="2" id="KW-1185">Reference proteome</keyword>
<proteinExistence type="predicted"/>
<reference evidence="2" key="1">
    <citation type="journal article" date="2013" name="Nature">
        <title>Pan genome of the phytoplankton Emiliania underpins its global distribution.</title>
        <authorList>
            <person name="Read B.A."/>
            <person name="Kegel J."/>
            <person name="Klute M.J."/>
            <person name="Kuo A."/>
            <person name="Lefebvre S.C."/>
            <person name="Maumus F."/>
            <person name="Mayer C."/>
            <person name="Miller J."/>
            <person name="Monier A."/>
            <person name="Salamov A."/>
            <person name="Young J."/>
            <person name="Aguilar M."/>
            <person name="Claverie J.M."/>
            <person name="Frickenhaus S."/>
            <person name="Gonzalez K."/>
            <person name="Herman E.K."/>
            <person name="Lin Y.C."/>
            <person name="Napier J."/>
            <person name="Ogata H."/>
            <person name="Sarno A.F."/>
            <person name="Shmutz J."/>
            <person name="Schroeder D."/>
            <person name="de Vargas C."/>
            <person name="Verret F."/>
            <person name="von Dassow P."/>
            <person name="Valentin K."/>
            <person name="Van de Peer Y."/>
            <person name="Wheeler G."/>
            <person name="Dacks J.B."/>
            <person name="Delwiche C.F."/>
            <person name="Dyhrman S.T."/>
            <person name="Glockner G."/>
            <person name="John U."/>
            <person name="Richards T."/>
            <person name="Worden A.Z."/>
            <person name="Zhang X."/>
            <person name="Grigoriev I.V."/>
            <person name="Allen A.E."/>
            <person name="Bidle K."/>
            <person name="Borodovsky M."/>
            <person name="Bowler C."/>
            <person name="Brownlee C."/>
            <person name="Cock J.M."/>
            <person name="Elias M."/>
            <person name="Gladyshev V.N."/>
            <person name="Groth M."/>
            <person name="Guda C."/>
            <person name="Hadaegh A."/>
            <person name="Iglesias-Rodriguez M.D."/>
            <person name="Jenkins J."/>
            <person name="Jones B.M."/>
            <person name="Lawson T."/>
            <person name="Leese F."/>
            <person name="Lindquist E."/>
            <person name="Lobanov A."/>
            <person name="Lomsadze A."/>
            <person name="Malik S.B."/>
            <person name="Marsh M.E."/>
            <person name="Mackinder L."/>
            <person name="Mock T."/>
            <person name="Mueller-Roeber B."/>
            <person name="Pagarete A."/>
            <person name="Parker M."/>
            <person name="Probert I."/>
            <person name="Quesneville H."/>
            <person name="Raines C."/>
            <person name="Rensing S.A."/>
            <person name="Riano-Pachon D.M."/>
            <person name="Richier S."/>
            <person name="Rokitta S."/>
            <person name="Shiraiwa Y."/>
            <person name="Soanes D.M."/>
            <person name="van der Giezen M."/>
            <person name="Wahlund T.M."/>
            <person name="Williams B."/>
            <person name="Wilson W."/>
            <person name="Wolfe G."/>
            <person name="Wurch L.L."/>
        </authorList>
    </citation>
    <scope>NUCLEOTIDE SEQUENCE</scope>
</reference>
<dbReference type="EnsemblProtists" id="EOD36867">
    <property type="protein sequence ID" value="EOD36867"/>
    <property type="gene ID" value="EMIHUDRAFT_201145"/>
</dbReference>
<evidence type="ECO:0000313" key="1">
    <source>
        <dbReference type="EnsemblProtists" id="EOD36867"/>
    </source>
</evidence>
<name>A0A0D3KM82_EMIH1</name>
<dbReference type="KEGG" id="ehx:EMIHUDRAFT_201145"/>
<dbReference type="Gene3D" id="3.40.50.150">
    <property type="entry name" value="Vaccinia Virus protein VP39"/>
    <property type="match status" value="1"/>
</dbReference>
<accession>A0A0D3KM82</accession>